<protein>
    <recommendedName>
        <fullName evidence="3">Sulfatase-modifying factor enzyme domain-containing protein</fullName>
    </recommendedName>
</protein>
<proteinExistence type="predicted"/>
<organism evidence="1 2">
    <name type="scientific">Antarctobacter heliothermus</name>
    <dbReference type="NCBI Taxonomy" id="74033"/>
    <lineage>
        <taxon>Bacteria</taxon>
        <taxon>Pseudomonadati</taxon>
        <taxon>Pseudomonadota</taxon>
        <taxon>Alphaproteobacteria</taxon>
        <taxon>Rhodobacterales</taxon>
        <taxon>Roseobacteraceae</taxon>
        <taxon>Antarctobacter</taxon>
    </lineage>
</organism>
<accession>A0A239EL97</accession>
<dbReference type="InterPro" id="IPR016187">
    <property type="entry name" value="CTDL_fold"/>
</dbReference>
<gene>
    <name evidence="1" type="ORF">SAMN04488078_101576</name>
</gene>
<dbReference type="EMBL" id="FZON01000015">
    <property type="protein sequence ID" value="SNS45038.1"/>
    <property type="molecule type" value="Genomic_DNA"/>
</dbReference>
<dbReference type="RefSeq" id="WP_089277746.1">
    <property type="nucleotide sequence ID" value="NZ_FZON01000015.1"/>
</dbReference>
<reference evidence="1 2" key="1">
    <citation type="submission" date="2017-06" db="EMBL/GenBank/DDBJ databases">
        <authorList>
            <person name="Kim H.J."/>
            <person name="Triplett B.A."/>
        </authorList>
    </citation>
    <scope>NUCLEOTIDE SEQUENCE [LARGE SCALE GENOMIC DNA]</scope>
    <source>
        <strain evidence="1 2">DSM 11445</strain>
    </source>
</reference>
<evidence type="ECO:0008006" key="3">
    <source>
        <dbReference type="Google" id="ProtNLM"/>
    </source>
</evidence>
<dbReference type="SUPFAM" id="SSF56436">
    <property type="entry name" value="C-type lectin-like"/>
    <property type="match status" value="1"/>
</dbReference>
<evidence type="ECO:0000313" key="2">
    <source>
        <dbReference type="Proteomes" id="UP000198440"/>
    </source>
</evidence>
<sequence>MIHPTPTRKETFMQMNDAMETRLYLVNRALDAGLQPAEALGQARALWDFVQRPYGADGAIEAVDYRGAIGADGGVVGIALHENGAWRRVDAAGRTLHHERTYFDTHPVWAGIRDVPTHVDVATVEIPCFWVRSERRGDERLWLVSPCARPGYRLHPAFLRPDGTACSVLRVGKYPASEREGRIAGEAGNKPWTGVTIDDARERCAALGQGWRLYSIYDLAAIQLLMLIETGDPDMQGALGRGNADGGGVKPTGETSAVWRGIHDLWGNVWQFIDGLQLAEDGEIVLWSADMPGGDDWVATGARYGPGEKDGYPVDFHDERGSGFDLSPLFLPSEVETDKEAAVIPDRVWGHWSGRATVALSGGSWDHGSRAGVFALSLRNPRSSAGSSIGFRPAFAL</sequence>
<dbReference type="OrthoDB" id="5465471at2"/>
<dbReference type="InterPro" id="IPR042095">
    <property type="entry name" value="SUMF_sf"/>
</dbReference>
<dbReference type="Proteomes" id="UP000198440">
    <property type="component" value="Unassembled WGS sequence"/>
</dbReference>
<name>A0A239EL97_9RHOB</name>
<evidence type="ECO:0000313" key="1">
    <source>
        <dbReference type="EMBL" id="SNS45038.1"/>
    </source>
</evidence>
<dbReference type="Gene3D" id="3.90.1580.10">
    <property type="entry name" value="paralog of FGE (formylglycine-generating enzyme)"/>
    <property type="match status" value="1"/>
</dbReference>
<dbReference type="AlphaFoldDB" id="A0A239EL97"/>